<evidence type="ECO:0000313" key="2">
    <source>
        <dbReference type="Proteomes" id="UP000790347"/>
    </source>
</evidence>
<name>A0A922L8H5_DERFA</name>
<accession>A0A922L8H5</accession>
<protein>
    <submittedName>
        <fullName evidence="1">Uncharacterized protein</fullName>
    </submittedName>
</protein>
<dbReference type="AlphaFoldDB" id="A0A922L8H5"/>
<dbReference type="EMBL" id="ASGP02000001">
    <property type="protein sequence ID" value="KAH9526163.1"/>
    <property type="molecule type" value="Genomic_DNA"/>
</dbReference>
<reference evidence="1" key="2">
    <citation type="journal article" date="2022" name="Res Sq">
        <title>Comparative Genomics Reveals Insights into the Divergent Evolution of Astigmatic Mites and Household Pest Adaptations.</title>
        <authorList>
            <person name="Xiong Q."/>
            <person name="Wan A.T.-Y."/>
            <person name="Liu X.-Y."/>
            <person name="Fung C.S.-H."/>
            <person name="Xiao X."/>
            <person name="Malainual N."/>
            <person name="Hou J."/>
            <person name="Wang L."/>
            <person name="Wang M."/>
            <person name="Yang K."/>
            <person name="Cui Y."/>
            <person name="Leung E."/>
            <person name="Nong W."/>
            <person name="Shin S.-K."/>
            <person name="Au S."/>
            <person name="Jeong K.Y."/>
            <person name="Chew F.T."/>
            <person name="Hui J."/>
            <person name="Leung T.F."/>
            <person name="Tungtrongchitr A."/>
            <person name="Zhong N."/>
            <person name="Liu Z."/>
            <person name="Tsui S."/>
        </authorList>
    </citation>
    <scope>NUCLEOTIDE SEQUENCE</scope>
    <source>
        <strain evidence="1">Derf</strain>
        <tissue evidence="1">Whole organism</tissue>
    </source>
</reference>
<organism evidence="1 2">
    <name type="scientific">Dermatophagoides farinae</name>
    <name type="common">American house dust mite</name>
    <dbReference type="NCBI Taxonomy" id="6954"/>
    <lineage>
        <taxon>Eukaryota</taxon>
        <taxon>Metazoa</taxon>
        <taxon>Ecdysozoa</taxon>
        <taxon>Arthropoda</taxon>
        <taxon>Chelicerata</taxon>
        <taxon>Arachnida</taxon>
        <taxon>Acari</taxon>
        <taxon>Acariformes</taxon>
        <taxon>Sarcoptiformes</taxon>
        <taxon>Astigmata</taxon>
        <taxon>Psoroptidia</taxon>
        <taxon>Analgoidea</taxon>
        <taxon>Pyroglyphidae</taxon>
        <taxon>Dermatophagoidinae</taxon>
        <taxon>Dermatophagoides</taxon>
    </lineage>
</organism>
<sequence>MMRNNTLDLIEIGVFCETVVINCSPPVAATVAAVFIDVCMACIERFNSGFLRLRKIIKSKHNRPIISNNNMAFILKLLIQVSSESLLVMVP</sequence>
<proteinExistence type="predicted"/>
<gene>
    <name evidence="1" type="ORF">DERF_000266</name>
</gene>
<reference evidence="1" key="1">
    <citation type="submission" date="2013-05" db="EMBL/GenBank/DDBJ databases">
        <authorList>
            <person name="Yim A.K.Y."/>
            <person name="Chan T.F."/>
            <person name="Ji K.M."/>
            <person name="Liu X.Y."/>
            <person name="Zhou J.W."/>
            <person name="Li R.Q."/>
            <person name="Yang K.Y."/>
            <person name="Li J."/>
            <person name="Li M."/>
            <person name="Law P.T.W."/>
            <person name="Wu Y.L."/>
            <person name="Cai Z.L."/>
            <person name="Qin H."/>
            <person name="Bao Y."/>
            <person name="Leung R.K.K."/>
            <person name="Ng P.K.S."/>
            <person name="Zou J."/>
            <person name="Zhong X.J."/>
            <person name="Ran P.X."/>
            <person name="Zhong N.S."/>
            <person name="Liu Z.G."/>
            <person name="Tsui S.K.W."/>
        </authorList>
    </citation>
    <scope>NUCLEOTIDE SEQUENCE</scope>
    <source>
        <strain evidence="1">Derf</strain>
        <tissue evidence="1">Whole organism</tissue>
    </source>
</reference>
<keyword evidence="2" id="KW-1185">Reference proteome</keyword>
<evidence type="ECO:0000313" key="1">
    <source>
        <dbReference type="EMBL" id="KAH9526163.1"/>
    </source>
</evidence>
<dbReference type="Proteomes" id="UP000790347">
    <property type="component" value="Unassembled WGS sequence"/>
</dbReference>
<comment type="caution">
    <text evidence="1">The sequence shown here is derived from an EMBL/GenBank/DDBJ whole genome shotgun (WGS) entry which is preliminary data.</text>
</comment>